<proteinExistence type="predicted"/>
<dbReference type="GeneID" id="81594669"/>
<accession>A0AAD6BUN1</accession>
<evidence type="ECO:0000256" key="1">
    <source>
        <dbReference type="SAM" id="MobiDB-lite"/>
    </source>
</evidence>
<feature type="region of interest" description="Disordered" evidence="1">
    <location>
        <begin position="39"/>
        <end position="103"/>
    </location>
</feature>
<reference evidence="3" key="2">
    <citation type="journal article" date="2023" name="IMA Fungus">
        <title>Comparative genomic study of the Penicillium genus elucidates a diverse pangenome and 15 lateral gene transfer events.</title>
        <authorList>
            <person name="Petersen C."/>
            <person name="Sorensen T."/>
            <person name="Nielsen M.R."/>
            <person name="Sondergaard T.E."/>
            <person name="Sorensen J.L."/>
            <person name="Fitzpatrick D.A."/>
            <person name="Frisvad J.C."/>
            <person name="Nielsen K.L."/>
        </authorList>
    </citation>
    <scope>NUCLEOTIDE SEQUENCE</scope>
    <source>
        <strain evidence="3">IBT 16125</strain>
    </source>
</reference>
<dbReference type="EMBL" id="JAPVEA010000011">
    <property type="protein sequence ID" value="KAJ5430854.1"/>
    <property type="molecule type" value="Genomic_DNA"/>
</dbReference>
<dbReference type="AlphaFoldDB" id="A0AAD6BUN1"/>
<dbReference type="EMBL" id="JAPVEA010000001">
    <property type="protein sequence ID" value="KAJ5465349.1"/>
    <property type="molecule type" value="Genomic_DNA"/>
</dbReference>
<dbReference type="EMBL" id="JAPVEA010000011">
    <property type="protein sequence ID" value="KAJ5430850.1"/>
    <property type="molecule type" value="Genomic_DNA"/>
</dbReference>
<evidence type="ECO:0000313" key="3">
    <source>
        <dbReference type="EMBL" id="KAJ5430850.1"/>
    </source>
</evidence>
<evidence type="ECO:0000313" key="7">
    <source>
        <dbReference type="Proteomes" id="UP001213681"/>
    </source>
</evidence>
<dbReference type="EMBL" id="JAPVEA010000001">
    <property type="protein sequence ID" value="KAJ5465354.1"/>
    <property type="molecule type" value="Genomic_DNA"/>
</dbReference>
<evidence type="ECO:0000313" key="4">
    <source>
        <dbReference type="EMBL" id="KAJ5430854.1"/>
    </source>
</evidence>
<keyword evidence="7" id="KW-1185">Reference proteome</keyword>
<dbReference type="RefSeq" id="XP_056772193.1">
    <property type="nucleotide sequence ID" value="XM_056904426.1"/>
</dbReference>
<name>A0AAD6BUN1_9EURO</name>
<reference evidence="3" key="1">
    <citation type="submission" date="2022-12" db="EMBL/GenBank/DDBJ databases">
        <authorList>
            <person name="Petersen C."/>
        </authorList>
    </citation>
    <scope>NUCLEOTIDE SEQUENCE</scope>
    <source>
        <strain evidence="3">IBT 16125</strain>
    </source>
</reference>
<sequence length="153" mass="16589">MSKTRPAPTGQFGCVENFEPRPQGSTVDWRVCLVAPSWLGSCRRPSPSTGERRRPSVWAGWPAPTTPPPPRLRGPQPRAEATGTSEGGRQDAPAVGPSAWPGASRLVIPLPARPLRLARRRSQPPSRAPLARWLLASLYTLRPHLGGEMPSKP</sequence>
<protein>
    <submittedName>
        <fullName evidence="3">Uncharacterized protein</fullName>
    </submittedName>
</protein>
<organism evidence="3 7">
    <name type="scientific">Penicillium daleae</name>
    <dbReference type="NCBI Taxonomy" id="63821"/>
    <lineage>
        <taxon>Eukaryota</taxon>
        <taxon>Fungi</taxon>
        <taxon>Dikarya</taxon>
        <taxon>Ascomycota</taxon>
        <taxon>Pezizomycotina</taxon>
        <taxon>Eurotiomycetes</taxon>
        <taxon>Eurotiomycetidae</taxon>
        <taxon>Eurotiales</taxon>
        <taxon>Aspergillaceae</taxon>
        <taxon>Penicillium</taxon>
    </lineage>
</organism>
<evidence type="ECO:0000313" key="2">
    <source>
        <dbReference type="EMBL" id="KAJ5430846.1"/>
    </source>
</evidence>
<dbReference type="Proteomes" id="UP001213681">
    <property type="component" value="Unassembled WGS sequence"/>
</dbReference>
<dbReference type="EMBL" id="JAPVEA010000011">
    <property type="protein sequence ID" value="KAJ5430846.1"/>
    <property type="molecule type" value="Genomic_DNA"/>
</dbReference>
<comment type="caution">
    <text evidence="3">The sequence shown here is derived from an EMBL/GenBank/DDBJ whole genome shotgun (WGS) entry which is preliminary data.</text>
</comment>
<evidence type="ECO:0000313" key="5">
    <source>
        <dbReference type="EMBL" id="KAJ5465349.1"/>
    </source>
</evidence>
<evidence type="ECO:0000313" key="6">
    <source>
        <dbReference type="EMBL" id="KAJ5465354.1"/>
    </source>
</evidence>
<gene>
    <name evidence="5" type="ORF">N7458_001035</name>
    <name evidence="6" type="ORF">N7458_001040</name>
    <name evidence="2" type="ORF">N7458_012844</name>
    <name evidence="3" type="ORF">N7458_012848</name>
    <name evidence="4" type="ORF">N7458_012852</name>
</gene>
<feature type="region of interest" description="Disordered" evidence="1">
    <location>
        <begin position="1"/>
        <end position="26"/>
    </location>
</feature>